<name>Q6LJS1_PHOPR</name>
<gene>
    <name evidence="1" type="ordered locus">PBPRB0586</name>
</gene>
<dbReference type="STRING" id="298386.PBPRB0586"/>
<reference evidence="2" key="1">
    <citation type="journal article" date="2005" name="Science">
        <title>Life at depth: Photobacterium profundum genome sequence and expression analysis.</title>
        <authorList>
            <person name="Vezzi A."/>
            <person name="Campanaro S."/>
            <person name="D'Angelo M."/>
            <person name="Simonato F."/>
            <person name="Vitulo N."/>
            <person name="Lauro F.M."/>
            <person name="Cestaro A."/>
            <person name="Malacrida G."/>
            <person name="Simionati B."/>
            <person name="Cannata N."/>
            <person name="Romualdi C."/>
            <person name="Bartlett D.H."/>
            <person name="Valle G."/>
        </authorList>
    </citation>
    <scope>NUCLEOTIDE SEQUENCE [LARGE SCALE GENOMIC DNA]</scope>
    <source>
        <strain evidence="2">ATCC BAA-1253 / SS9</strain>
    </source>
</reference>
<sequence length="117" mass="12487">MADDLTTPATVGIILKDGDDPTFGTDTGVTINESSQQGDVISGQIPLDVGSDAIDTIVFQADQPSLTGITSNGQSTTYTVTGNTIMVVDSANNPVMTVTIGYRWFLRRESDRTNRSR</sequence>
<accession>Q6LJS1</accession>
<dbReference type="RefSeq" id="WP_011220677.1">
    <property type="nucleotide sequence ID" value="NC_006371.1"/>
</dbReference>
<protein>
    <submittedName>
        <fullName evidence="1">Uncharacterized protein</fullName>
    </submittedName>
</protein>
<dbReference type="HOGENOM" id="CLU_2082644_0_0_6"/>
<dbReference type="Proteomes" id="UP000000593">
    <property type="component" value="Chromosome 2"/>
</dbReference>
<evidence type="ECO:0000313" key="1">
    <source>
        <dbReference type="EMBL" id="CAG22459.1"/>
    </source>
</evidence>
<dbReference type="eggNOG" id="COG2931">
    <property type="taxonomic scope" value="Bacteria"/>
</dbReference>
<evidence type="ECO:0000313" key="2">
    <source>
        <dbReference type="Proteomes" id="UP000000593"/>
    </source>
</evidence>
<dbReference type="KEGG" id="ppr:PBPRB0586"/>
<proteinExistence type="predicted"/>
<dbReference type="EMBL" id="CR378677">
    <property type="protein sequence ID" value="CAG22459.1"/>
    <property type="molecule type" value="Genomic_DNA"/>
</dbReference>
<keyword evidence="2" id="KW-1185">Reference proteome</keyword>
<organism evidence="1 2">
    <name type="scientific">Photobacterium profundum (strain SS9)</name>
    <dbReference type="NCBI Taxonomy" id="298386"/>
    <lineage>
        <taxon>Bacteria</taxon>
        <taxon>Pseudomonadati</taxon>
        <taxon>Pseudomonadota</taxon>
        <taxon>Gammaproteobacteria</taxon>
        <taxon>Vibrionales</taxon>
        <taxon>Vibrionaceae</taxon>
        <taxon>Photobacterium</taxon>
    </lineage>
</organism>
<dbReference type="AlphaFoldDB" id="Q6LJS1"/>